<feature type="region of interest" description="Disordered" evidence="1">
    <location>
        <begin position="247"/>
        <end position="334"/>
    </location>
</feature>
<proteinExistence type="predicted"/>
<name>A0AA35KTA5_9SAUR</name>
<feature type="region of interest" description="Disordered" evidence="1">
    <location>
        <begin position="114"/>
        <end position="135"/>
    </location>
</feature>
<reference evidence="2" key="1">
    <citation type="submission" date="2022-12" db="EMBL/GenBank/DDBJ databases">
        <authorList>
            <person name="Alioto T."/>
            <person name="Alioto T."/>
            <person name="Gomez Garrido J."/>
        </authorList>
    </citation>
    <scope>NUCLEOTIDE SEQUENCE</scope>
</reference>
<protein>
    <submittedName>
        <fullName evidence="2">Uncharacterized protein</fullName>
    </submittedName>
</protein>
<feature type="compositionally biased region" description="Low complexity" evidence="1">
    <location>
        <begin position="311"/>
        <end position="321"/>
    </location>
</feature>
<dbReference type="AlphaFoldDB" id="A0AA35KTA5"/>
<keyword evidence="3" id="KW-1185">Reference proteome</keyword>
<evidence type="ECO:0000256" key="1">
    <source>
        <dbReference type="SAM" id="MobiDB-lite"/>
    </source>
</evidence>
<feature type="compositionally biased region" description="Low complexity" evidence="1">
    <location>
        <begin position="248"/>
        <end position="266"/>
    </location>
</feature>
<organism evidence="2 3">
    <name type="scientific">Podarcis lilfordi</name>
    <name type="common">Lilford's wall lizard</name>
    <dbReference type="NCBI Taxonomy" id="74358"/>
    <lineage>
        <taxon>Eukaryota</taxon>
        <taxon>Metazoa</taxon>
        <taxon>Chordata</taxon>
        <taxon>Craniata</taxon>
        <taxon>Vertebrata</taxon>
        <taxon>Euteleostomi</taxon>
        <taxon>Lepidosauria</taxon>
        <taxon>Squamata</taxon>
        <taxon>Bifurcata</taxon>
        <taxon>Unidentata</taxon>
        <taxon>Episquamata</taxon>
        <taxon>Laterata</taxon>
        <taxon>Lacertibaenia</taxon>
        <taxon>Lacertidae</taxon>
        <taxon>Podarcis</taxon>
    </lineage>
</organism>
<accession>A0AA35KTA5</accession>
<feature type="region of interest" description="Disordered" evidence="1">
    <location>
        <begin position="53"/>
        <end position="80"/>
    </location>
</feature>
<dbReference type="EMBL" id="OX395133">
    <property type="protein sequence ID" value="CAI5782838.1"/>
    <property type="molecule type" value="Genomic_DNA"/>
</dbReference>
<gene>
    <name evidence="2" type="ORF">PODLI_1B004479</name>
</gene>
<evidence type="ECO:0000313" key="3">
    <source>
        <dbReference type="Proteomes" id="UP001178461"/>
    </source>
</evidence>
<evidence type="ECO:0000313" key="2">
    <source>
        <dbReference type="EMBL" id="CAI5782838.1"/>
    </source>
</evidence>
<dbReference type="Proteomes" id="UP001178461">
    <property type="component" value="Chromosome 8"/>
</dbReference>
<sequence length="490" mass="54370">MLRLSLRRMPSDALQRRARMAEAGALRVRGSGVTLREAPKVCLSNSQRTNTTQNFSFSSLGRYQAPDKQGRSSLVEGENGSYSSYHMGEIPSIDNLEESLRKLQLQVDSLASSLRSHPNHERTVDLHPAADSGPFSSRWPAAPTGSYMESGVGGPAKTPVETEWFLKPKHLLRSVGEYSALTSLGLPTFTTSPVNRLAGLLGSEIASQNSLHPLADFTFPLKLGAPHVIGVKSLLPPKTPVRASLLKRTSSSLDRGRSLSLGSSGTNRERSLSPANKRTRWLRSRSQSPKPAWRPSSAKANACAQPPPQLGKSGENGSKSGSSKRSRSRIYRPGTLASRSWIPSKAIERGARSNPWTPYSLPSAAISSPTAQELNERFLQTIADGDVGRALVEMSPYQQELARLRLESLHMEEVWLLEQKRQQELERTRGPKPKWYEMRNSQFHYEARKNNELLRNSQDVQSVYDYRHELATASKEFRQQPCSTHLESHG</sequence>